<dbReference type="Pfam" id="PF00209">
    <property type="entry name" value="SNF"/>
    <property type="match status" value="2"/>
</dbReference>
<evidence type="ECO:0000313" key="7">
    <source>
        <dbReference type="EMBL" id="OXE47694.1"/>
    </source>
</evidence>
<evidence type="ECO:0000313" key="8">
    <source>
        <dbReference type="Proteomes" id="UP000214610"/>
    </source>
</evidence>
<evidence type="ECO:0000256" key="3">
    <source>
        <dbReference type="ARBA" id="ARBA00022692"/>
    </source>
</evidence>
<feature type="transmembrane region" description="Helical" evidence="6">
    <location>
        <begin position="250"/>
        <end position="276"/>
    </location>
</feature>
<evidence type="ECO:0000256" key="5">
    <source>
        <dbReference type="ARBA" id="ARBA00023136"/>
    </source>
</evidence>
<keyword evidence="4 6" id="KW-1133">Transmembrane helix</keyword>
<comment type="subcellular location">
    <subcellularLocation>
        <location evidence="1">Membrane</location>
        <topology evidence="1">Multi-pass membrane protein</topology>
    </subcellularLocation>
</comment>
<organism evidence="7 8">
    <name type="scientific">Turicimonas muris</name>
    <dbReference type="NCBI Taxonomy" id="1796652"/>
    <lineage>
        <taxon>Bacteria</taxon>
        <taxon>Pseudomonadati</taxon>
        <taxon>Pseudomonadota</taxon>
        <taxon>Betaproteobacteria</taxon>
        <taxon>Burkholderiales</taxon>
        <taxon>Sutterellaceae</taxon>
        <taxon>Turicimonas</taxon>
    </lineage>
</organism>
<feature type="transmembrane region" description="Helical" evidence="6">
    <location>
        <begin position="215"/>
        <end position="238"/>
    </location>
</feature>
<evidence type="ECO:0000256" key="4">
    <source>
        <dbReference type="ARBA" id="ARBA00022989"/>
    </source>
</evidence>
<dbReference type="PANTHER" id="PTHR42948">
    <property type="entry name" value="TRANSPORTER"/>
    <property type="match status" value="1"/>
</dbReference>
<dbReference type="PRINTS" id="PR00176">
    <property type="entry name" value="NANEUSMPORT"/>
</dbReference>
<proteinExistence type="predicted"/>
<feature type="transmembrane region" description="Helical" evidence="6">
    <location>
        <begin position="384"/>
        <end position="406"/>
    </location>
</feature>
<dbReference type="GO" id="GO:0016020">
    <property type="term" value="C:membrane"/>
    <property type="evidence" value="ECO:0007669"/>
    <property type="project" value="UniProtKB-SubCell"/>
</dbReference>
<feature type="transmembrane region" description="Helical" evidence="6">
    <location>
        <begin position="341"/>
        <end position="364"/>
    </location>
</feature>
<accession>A0A227KIA7</accession>
<keyword evidence="2" id="KW-0813">Transport</keyword>
<dbReference type="PANTHER" id="PTHR42948:SF1">
    <property type="entry name" value="TRANSPORTER"/>
    <property type="match status" value="1"/>
</dbReference>
<comment type="caution">
    <text evidence="7">The sequence shown here is derived from an EMBL/GenBank/DDBJ whole genome shotgun (WGS) entry which is preliminary data.</text>
</comment>
<sequence>MAVASSWTSRLGFILASAGSAVGLGAIWKFPYLAGNNGGSVFLLSYLLFTFTVGVAMLISEYVVGRAGRAGPIGSLTKVAGKGWKIFGAIGVLTAFLILCFYSCVGGWCIKYFIDALFGNGLVSNADELNKNFGNFVSNGVVAYLYQLVFLAINAWIVSRGVQKGIERLAKVLMPVLFVLMLILIVRGLTLPGAIQGLEYLFKPNFSAFTTEAVFNAMGFTFFSLSLGAAVMVTYAGYLSEKVNLVSSTAWIAFLAILSAVLGGLMVMPAVFAFNLSPTAGPGLTFVTMPAIFSQMPFGAFFAALFYFCLVVAAITSSISMLEAVVAAVLTSRGTDNRSIITWIITAAAALIGLFCTLSFGSLADFKIFGKNVFDLLDFLTSNVGMPISEIGFSLVAAWIAWEVTAKQLASVKPVNKTLLWVIRIGIGVLAPLLIITVVLTGIF</sequence>
<dbReference type="RefSeq" id="WP_066595173.1">
    <property type="nucleotide sequence ID" value="NZ_CAJTBZ010000002.1"/>
</dbReference>
<dbReference type="InterPro" id="IPR037272">
    <property type="entry name" value="SNS_sf"/>
</dbReference>
<dbReference type="NCBIfam" id="NF037979">
    <property type="entry name" value="Na_transp"/>
    <property type="match status" value="1"/>
</dbReference>
<feature type="transmembrane region" description="Helical" evidence="6">
    <location>
        <begin position="418"/>
        <end position="443"/>
    </location>
</feature>
<gene>
    <name evidence="7" type="ORF">ADH67_07900</name>
</gene>
<dbReference type="EMBL" id="NHMP01000004">
    <property type="protein sequence ID" value="OXE47694.1"/>
    <property type="molecule type" value="Genomic_DNA"/>
</dbReference>
<evidence type="ECO:0000256" key="1">
    <source>
        <dbReference type="ARBA" id="ARBA00004141"/>
    </source>
</evidence>
<reference evidence="8" key="1">
    <citation type="submission" date="2017-05" db="EMBL/GenBank/DDBJ databases">
        <title>Improved OligoMM genomes.</title>
        <authorList>
            <person name="Garzetti D."/>
        </authorList>
    </citation>
    <scope>NUCLEOTIDE SEQUENCE [LARGE SCALE GENOMIC DNA]</scope>
    <source>
        <strain evidence="8">YL45</strain>
    </source>
</reference>
<feature type="transmembrane region" description="Helical" evidence="6">
    <location>
        <begin position="134"/>
        <end position="157"/>
    </location>
</feature>
<feature type="transmembrane region" description="Helical" evidence="6">
    <location>
        <begin position="12"/>
        <end position="31"/>
    </location>
</feature>
<evidence type="ECO:0000256" key="2">
    <source>
        <dbReference type="ARBA" id="ARBA00022448"/>
    </source>
</evidence>
<keyword evidence="3 6" id="KW-0812">Transmembrane</keyword>
<dbReference type="AlphaFoldDB" id="A0A227KIA7"/>
<feature type="transmembrane region" description="Helical" evidence="6">
    <location>
        <begin position="296"/>
        <end position="329"/>
    </location>
</feature>
<feature type="transmembrane region" description="Helical" evidence="6">
    <location>
        <begin position="86"/>
        <end position="114"/>
    </location>
</feature>
<protein>
    <submittedName>
        <fullName evidence="7">Sodium-dependent transporter</fullName>
    </submittedName>
</protein>
<feature type="transmembrane region" description="Helical" evidence="6">
    <location>
        <begin position="43"/>
        <end position="65"/>
    </location>
</feature>
<feature type="transmembrane region" description="Helical" evidence="6">
    <location>
        <begin position="169"/>
        <end position="195"/>
    </location>
</feature>
<name>A0A227KIA7_9BURK</name>
<dbReference type="GeneID" id="78362723"/>
<keyword evidence="8" id="KW-1185">Reference proteome</keyword>
<keyword evidence="5 6" id="KW-0472">Membrane</keyword>
<dbReference type="InterPro" id="IPR000175">
    <property type="entry name" value="Na/ntran_symport"/>
</dbReference>
<dbReference type="CDD" id="cd10336">
    <property type="entry name" value="SLC6sbd_Tyt1-Like"/>
    <property type="match status" value="1"/>
</dbReference>
<dbReference type="SUPFAM" id="SSF161070">
    <property type="entry name" value="SNF-like"/>
    <property type="match status" value="1"/>
</dbReference>
<evidence type="ECO:0000256" key="6">
    <source>
        <dbReference type="SAM" id="Phobius"/>
    </source>
</evidence>
<dbReference type="InterPro" id="IPR047218">
    <property type="entry name" value="YocR/YhdH-like"/>
</dbReference>
<dbReference type="PROSITE" id="PS50267">
    <property type="entry name" value="NA_NEUROTRAN_SYMP_3"/>
    <property type="match status" value="1"/>
</dbReference>
<dbReference type="Proteomes" id="UP000214610">
    <property type="component" value="Unassembled WGS sequence"/>
</dbReference>